<keyword evidence="1" id="KW-1133">Transmembrane helix</keyword>
<evidence type="ECO:0000313" key="3">
    <source>
        <dbReference type="Proteomes" id="UP001500621"/>
    </source>
</evidence>
<keyword evidence="1" id="KW-0472">Membrane</keyword>
<evidence type="ECO:0000256" key="1">
    <source>
        <dbReference type="SAM" id="Phobius"/>
    </source>
</evidence>
<dbReference type="RefSeq" id="WP_345265707.1">
    <property type="nucleotide sequence ID" value="NZ_BAABIM010000002.1"/>
</dbReference>
<keyword evidence="1" id="KW-0812">Transmembrane</keyword>
<sequence>MLRAIAVVLAVGASATTLYLLLGDESWAGDTVWTVSSTQGFHRGDVAVLVAWLACLLLASLLWDLGRRQDGRHRR</sequence>
<evidence type="ECO:0000313" key="2">
    <source>
        <dbReference type="EMBL" id="GAA4684327.1"/>
    </source>
</evidence>
<comment type="caution">
    <text evidence="2">The sequence shown here is derived from an EMBL/GenBank/DDBJ whole genome shotgun (WGS) entry which is preliminary data.</text>
</comment>
<evidence type="ECO:0008006" key="4">
    <source>
        <dbReference type="Google" id="ProtNLM"/>
    </source>
</evidence>
<dbReference type="Proteomes" id="UP001500621">
    <property type="component" value="Unassembled WGS sequence"/>
</dbReference>
<reference evidence="3" key="1">
    <citation type="journal article" date="2019" name="Int. J. Syst. Evol. Microbiol.">
        <title>The Global Catalogue of Microorganisms (GCM) 10K type strain sequencing project: providing services to taxonomists for standard genome sequencing and annotation.</title>
        <authorList>
            <consortium name="The Broad Institute Genomics Platform"/>
            <consortium name="The Broad Institute Genome Sequencing Center for Infectious Disease"/>
            <person name="Wu L."/>
            <person name="Ma J."/>
        </authorList>
    </citation>
    <scope>NUCLEOTIDE SEQUENCE [LARGE SCALE GENOMIC DNA]</scope>
    <source>
        <strain evidence="3">JCM 18127</strain>
    </source>
</reference>
<proteinExistence type="predicted"/>
<organism evidence="2 3">
    <name type="scientific">Nocardioides nanhaiensis</name>
    <dbReference type="NCBI Taxonomy" id="1476871"/>
    <lineage>
        <taxon>Bacteria</taxon>
        <taxon>Bacillati</taxon>
        <taxon>Actinomycetota</taxon>
        <taxon>Actinomycetes</taxon>
        <taxon>Propionibacteriales</taxon>
        <taxon>Nocardioidaceae</taxon>
        <taxon>Nocardioides</taxon>
    </lineage>
</organism>
<name>A0ABP8W8P8_9ACTN</name>
<feature type="transmembrane region" description="Helical" evidence="1">
    <location>
        <begin position="46"/>
        <end position="65"/>
    </location>
</feature>
<dbReference type="EMBL" id="BAABIM010000002">
    <property type="protein sequence ID" value="GAA4684327.1"/>
    <property type="molecule type" value="Genomic_DNA"/>
</dbReference>
<accession>A0ABP8W8P8</accession>
<gene>
    <name evidence="2" type="ORF">GCM10023226_22110</name>
</gene>
<protein>
    <recommendedName>
        <fullName evidence="4">DUF998 domain-containing protein</fullName>
    </recommendedName>
</protein>
<keyword evidence="3" id="KW-1185">Reference proteome</keyword>